<dbReference type="Gramene" id="Pp3c4_23980V3.8">
    <property type="protein sequence ID" value="Pp3c4_23980V3.8"/>
    <property type="gene ID" value="Pp3c4_23980"/>
</dbReference>
<evidence type="ECO:0000313" key="4">
    <source>
        <dbReference type="EnsemblPlants" id="Pp3c4_23980V3.1"/>
    </source>
</evidence>
<reference evidence="3 5" key="1">
    <citation type="journal article" date="2008" name="Science">
        <title>The Physcomitrella genome reveals evolutionary insights into the conquest of land by plants.</title>
        <authorList>
            <person name="Rensing S."/>
            <person name="Lang D."/>
            <person name="Zimmer A."/>
            <person name="Terry A."/>
            <person name="Salamov A."/>
            <person name="Shapiro H."/>
            <person name="Nishiyama T."/>
            <person name="Perroud P.-F."/>
            <person name="Lindquist E."/>
            <person name="Kamisugi Y."/>
            <person name="Tanahashi T."/>
            <person name="Sakakibara K."/>
            <person name="Fujita T."/>
            <person name="Oishi K."/>
            <person name="Shin-I T."/>
            <person name="Kuroki Y."/>
            <person name="Toyoda A."/>
            <person name="Suzuki Y."/>
            <person name="Hashimoto A."/>
            <person name="Yamaguchi K."/>
            <person name="Sugano A."/>
            <person name="Kohara Y."/>
            <person name="Fujiyama A."/>
            <person name="Anterola A."/>
            <person name="Aoki S."/>
            <person name="Ashton N."/>
            <person name="Barbazuk W.B."/>
            <person name="Barker E."/>
            <person name="Bennetzen J."/>
            <person name="Bezanilla M."/>
            <person name="Blankenship R."/>
            <person name="Cho S.H."/>
            <person name="Dutcher S."/>
            <person name="Estelle M."/>
            <person name="Fawcett J.A."/>
            <person name="Gundlach H."/>
            <person name="Hanada K."/>
            <person name="Heyl A."/>
            <person name="Hicks K.A."/>
            <person name="Hugh J."/>
            <person name="Lohr M."/>
            <person name="Mayer K."/>
            <person name="Melkozernov A."/>
            <person name="Murata T."/>
            <person name="Nelson D."/>
            <person name="Pils B."/>
            <person name="Prigge M."/>
            <person name="Reiss B."/>
            <person name="Renner T."/>
            <person name="Rombauts S."/>
            <person name="Rushton P."/>
            <person name="Sanderfoot A."/>
            <person name="Schween G."/>
            <person name="Shiu S.-H."/>
            <person name="Stueber K."/>
            <person name="Theodoulou F.L."/>
            <person name="Tu H."/>
            <person name="Van de Peer Y."/>
            <person name="Verrier P.J."/>
            <person name="Waters E."/>
            <person name="Wood A."/>
            <person name="Yang L."/>
            <person name="Cove D."/>
            <person name="Cuming A."/>
            <person name="Hasebe M."/>
            <person name="Lucas S."/>
            <person name="Mishler D.B."/>
            <person name="Reski R."/>
            <person name="Grigoriev I."/>
            <person name="Quatrano R.S."/>
            <person name="Boore J.L."/>
        </authorList>
    </citation>
    <scope>NUCLEOTIDE SEQUENCE [LARGE SCALE GENOMIC DNA]</scope>
    <source>
        <strain evidence="4 5">cv. Gransden 2004</strain>
    </source>
</reference>
<dbReference type="EnsemblPlants" id="Pp3c4_23980V3.7">
    <property type="protein sequence ID" value="Pp3c4_23980V3.7"/>
    <property type="gene ID" value="Pp3c4_23980"/>
</dbReference>
<dbReference type="Proteomes" id="UP000006727">
    <property type="component" value="Chromosome 4"/>
</dbReference>
<dbReference type="Gramene" id="Pp3c4_23980V3.4">
    <property type="protein sequence ID" value="Pp3c4_23980V3.4"/>
    <property type="gene ID" value="Pp3c4_23980"/>
</dbReference>
<keyword evidence="2" id="KW-0472">Membrane</keyword>
<accession>A0A2K1KPQ6</accession>
<reference evidence="3 5" key="2">
    <citation type="journal article" date="2018" name="Plant J.">
        <title>The Physcomitrella patens chromosome-scale assembly reveals moss genome structure and evolution.</title>
        <authorList>
            <person name="Lang D."/>
            <person name="Ullrich K.K."/>
            <person name="Murat F."/>
            <person name="Fuchs J."/>
            <person name="Jenkins J."/>
            <person name="Haas F.B."/>
            <person name="Piednoel M."/>
            <person name="Gundlach H."/>
            <person name="Van Bel M."/>
            <person name="Meyberg R."/>
            <person name="Vives C."/>
            <person name="Morata J."/>
            <person name="Symeonidi A."/>
            <person name="Hiss M."/>
            <person name="Muchero W."/>
            <person name="Kamisugi Y."/>
            <person name="Saleh O."/>
            <person name="Blanc G."/>
            <person name="Decker E.L."/>
            <person name="van Gessel N."/>
            <person name="Grimwood J."/>
            <person name="Hayes R.D."/>
            <person name="Graham S.W."/>
            <person name="Gunter L.E."/>
            <person name="McDaniel S.F."/>
            <person name="Hoernstein S.N.W."/>
            <person name="Larsson A."/>
            <person name="Li F.W."/>
            <person name="Perroud P.F."/>
            <person name="Phillips J."/>
            <person name="Ranjan P."/>
            <person name="Rokshar D.S."/>
            <person name="Rothfels C.J."/>
            <person name="Schneider L."/>
            <person name="Shu S."/>
            <person name="Stevenson D.W."/>
            <person name="Thummler F."/>
            <person name="Tillich M."/>
            <person name="Villarreal Aguilar J.C."/>
            <person name="Widiez T."/>
            <person name="Wong G.K."/>
            <person name="Wymore A."/>
            <person name="Zhang Y."/>
            <person name="Zimmer A.D."/>
            <person name="Quatrano R.S."/>
            <person name="Mayer K.F.X."/>
            <person name="Goodstein D."/>
            <person name="Casacuberta J.M."/>
            <person name="Vandepoele K."/>
            <person name="Reski R."/>
            <person name="Cuming A.C."/>
            <person name="Tuskan G.A."/>
            <person name="Maumus F."/>
            <person name="Salse J."/>
            <person name="Schmutz J."/>
            <person name="Rensing S.A."/>
        </authorList>
    </citation>
    <scope>NUCLEOTIDE SEQUENCE [LARGE SCALE GENOMIC DNA]</scope>
    <source>
        <strain evidence="4 5">cv. Gransden 2004</strain>
    </source>
</reference>
<dbReference type="Gramene" id="Pp3c4_23980V3.2">
    <property type="protein sequence ID" value="Pp3c4_23980V3.2"/>
    <property type="gene ID" value="Pp3c4_23980"/>
</dbReference>
<dbReference type="Gramene" id="Pp3c4_23980V3.7">
    <property type="protein sequence ID" value="Pp3c4_23980V3.7"/>
    <property type="gene ID" value="Pp3c4_23980"/>
</dbReference>
<dbReference type="EnsemblPlants" id="Pp3c4_23980V3.5">
    <property type="protein sequence ID" value="Pp3c4_23980V3.5"/>
    <property type="gene ID" value="Pp3c4_23980"/>
</dbReference>
<proteinExistence type="predicted"/>
<keyword evidence="2" id="KW-0812">Transmembrane</keyword>
<evidence type="ECO:0000313" key="5">
    <source>
        <dbReference type="Proteomes" id="UP000006727"/>
    </source>
</evidence>
<dbReference type="Gramene" id="Pp3c4_23980V3.1">
    <property type="protein sequence ID" value="Pp3c4_23980V3.1"/>
    <property type="gene ID" value="Pp3c4_23980"/>
</dbReference>
<feature type="transmembrane region" description="Helical" evidence="2">
    <location>
        <begin position="72"/>
        <end position="90"/>
    </location>
</feature>
<dbReference type="InParanoid" id="A0A2K1KPQ6"/>
<evidence type="ECO:0000313" key="3">
    <source>
        <dbReference type="EMBL" id="PNR55774.1"/>
    </source>
</evidence>
<feature type="transmembrane region" description="Helical" evidence="2">
    <location>
        <begin position="96"/>
        <end position="113"/>
    </location>
</feature>
<dbReference type="EnsemblPlants" id="Pp3c4_23980V3.2">
    <property type="protein sequence ID" value="Pp3c4_23980V3.2"/>
    <property type="gene ID" value="Pp3c4_23980"/>
</dbReference>
<dbReference type="EnsemblPlants" id="Pp3c4_23980V3.6">
    <property type="protein sequence ID" value="Pp3c4_23980V3.6"/>
    <property type="gene ID" value="Pp3c4_23980"/>
</dbReference>
<dbReference type="Gramene" id="Pp3c4_23980V3.3">
    <property type="protein sequence ID" value="Pp3c4_23980V3.3"/>
    <property type="gene ID" value="Pp3c4_23980"/>
</dbReference>
<dbReference type="EnsemblPlants" id="Pp3c4_23980V3.8">
    <property type="protein sequence ID" value="Pp3c4_23980V3.8"/>
    <property type="gene ID" value="Pp3c4_23980"/>
</dbReference>
<keyword evidence="2" id="KW-1133">Transmembrane helix</keyword>
<evidence type="ECO:0000256" key="1">
    <source>
        <dbReference type="SAM" id="MobiDB-lite"/>
    </source>
</evidence>
<evidence type="ECO:0000256" key="2">
    <source>
        <dbReference type="SAM" id="Phobius"/>
    </source>
</evidence>
<feature type="region of interest" description="Disordered" evidence="1">
    <location>
        <begin position="15"/>
        <end position="36"/>
    </location>
</feature>
<dbReference type="Gramene" id="Pp3c4_23980V3.6">
    <property type="protein sequence ID" value="Pp3c4_23980V3.6"/>
    <property type="gene ID" value="Pp3c4_23980"/>
</dbReference>
<dbReference type="Gramene" id="Pp3c4_23980V3.5">
    <property type="protein sequence ID" value="Pp3c4_23980V3.5"/>
    <property type="gene ID" value="Pp3c4_23980"/>
</dbReference>
<sequence length="114" mass="12987">MTPSLLFATLFQLQTPPKQSTSFSDHPPSTNEGRDHWVGDDAIVRIHPFKILEIYRFSVEGSVPRKAHYKPIITYGLVIIALNSAVWPFMRYVKELILIILIIVPFGCNGVIFF</sequence>
<dbReference type="EnsemblPlants" id="Pp3c4_23980V3.4">
    <property type="protein sequence ID" value="Pp3c4_23980V3.4"/>
    <property type="gene ID" value="Pp3c4_23980"/>
</dbReference>
<dbReference type="PaxDb" id="3218-PP1S60_156V6.2"/>
<dbReference type="EnsemblPlants" id="Pp3c4_23980V3.1">
    <property type="protein sequence ID" value="Pp3c4_23980V3.1"/>
    <property type="gene ID" value="Pp3c4_23980"/>
</dbReference>
<organism evidence="3">
    <name type="scientific">Physcomitrium patens</name>
    <name type="common">Spreading-leaved earth moss</name>
    <name type="synonym">Physcomitrella patens</name>
    <dbReference type="NCBI Taxonomy" id="3218"/>
    <lineage>
        <taxon>Eukaryota</taxon>
        <taxon>Viridiplantae</taxon>
        <taxon>Streptophyta</taxon>
        <taxon>Embryophyta</taxon>
        <taxon>Bryophyta</taxon>
        <taxon>Bryophytina</taxon>
        <taxon>Bryopsida</taxon>
        <taxon>Funariidae</taxon>
        <taxon>Funariales</taxon>
        <taxon>Funariaceae</taxon>
        <taxon>Physcomitrium</taxon>
    </lineage>
</organism>
<dbReference type="AlphaFoldDB" id="A0A2K1KPQ6"/>
<dbReference type="EMBL" id="ABEU02000004">
    <property type="protein sequence ID" value="PNR55774.1"/>
    <property type="molecule type" value="Genomic_DNA"/>
</dbReference>
<dbReference type="EnsemblPlants" id="Pp3c4_23980V3.3">
    <property type="protein sequence ID" value="Pp3c4_23980V3.3"/>
    <property type="gene ID" value="Pp3c4_23980"/>
</dbReference>
<gene>
    <name evidence="3" type="ORF">PHYPA_006671</name>
</gene>
<keyword evidence="5" id="KW-1185">Reference proteome</keyword>
<reference evidence="4" key="3">
    <citation type="submission" date="2020-12" db="UniProtKB">
        <authorList>
            <consortium name="EnsemblPlants"/>
        </authorList>
    </citation>
    <scope>IDENTIFICATION</scope>
</reference>
<name>A0A2K1KPQ6_PHYPA</name>
<protein>
    <submittedName>
        <fullName evidence="3 4">Uncharacterized protein</fullName>
    </submittedName>
</protein>
<feature type="compositionally biased region" description="Polar residues" evidence="1">
    <location>
        <begin position="15"/>
        <end position="31"/>
    </location>
</feature>